<keyword evidence="2" id="KW-0808">Transferase</keyword>
<evidence type="ECO:0000259" key="4">
    <source>
        <dbReference type="Pfam" id="PF01555"/>
    </source>
</evidence>
<dbReference type="Pfam" id="PF01555">
    <property type="entry name" value="N6_N4_Mtase"/>
    <property type="match status" value="2"/>
</dbReference>
<dbReference type="InterPro" id="IPR002941">
    <property type="entry name" value="DNA_methylase_N4/N6"/>
</dbReference>
<dbReference type="GO" id="GO:0003677">
    <property type="term" value="F:DNA binding"/>
    <property type="evidence" value="ECO:0007669"/>
    <property type="project" value="InterPro"/>
</dbReference>
<name>A0A0F9B924_9ZZZZ</name>
<feature type="domain" description="DNA methylase N-4/N-6" evidence="4">
    <location>
        <begin position="368"/>
        <end position="399"/>
    </location>
</feature>
<comment type="caution">
    <text evidence="5">The sequence shown here is derived from an EMBL/GenBank/DDBJ whole genome shotgun (WGS) entry which is preliminary data.</text>
</comment>
<feature type="region of interest" description="Disordered" evidence="3">
    <location>
        <begin position="236"/>
        <end position="338"/>
    </location>
</feature>
<evidence type="ECO:0000313" key="5">
    <source>
        <dbReference type="EMBL" id="KKK87204.1"/>
    </source>
</evidence>
<feature type="compositionally biased region" description="Basic and acidic residues" evidence="3">
    <location>
        <begin position="305"/>
        <end position="327"/>
    </location>
</feature>
<dbReference type="Gene3D" id="3.40.50.150">
    <property type="entry name" value="Vaccinia Virus protein VP39"/>
    <property type="match status" value="2"/>
</dbReference>
<dbReference type="EMBL" id="LAZR01050506">
    <property type="protein sequence ID" value="KKK87204.1"/>
    <property type="molecule type" value="Genomic_DNA"/>
</dbReference>
<organism evidence="5">
    <name type="scientific">marine sediment metagenome</name>
    <dbReference type="NCBI Taxonomy" id="412755"/>
    <lineage>
        <taxon>unclassified sequences</taxon>
        <taxon>metagenomes</taxon>
        <taxon>ecological metagenomes</taxon>
    </lineage>
</organism>
<reference evidence="5" key="1">
    <citation type="journal article" date="2015" name="Nature">
        <title>Complex archaea that bridge the gap between prokaryotes and eukaryotes.</title>
        <authorList>
            <person name="Spang A."/>
            <person name="Saw J.H."/>
            <person name="Jorgensen S.L."/>
            <person name="Zaremba-Niedzwiedzka K."/>
            <person name="Martijn J."/>
            <person name="Lind A.E."/>
            <person name="van Eijk R."/>
            <person name="Schleper C."/>
            <person name="Guy L."/>
            <person name="Ettema T.J."/>
        </authorList>
    </citation>
    <scope>NUCLEOTIDE SEQUENCE</scope>
</reference>
<proteinExistence type="predicted"/>
<feature type="non-terminal residue" evidence="5">
    <location>
        <position position="1"/>
    </location>
</feature>
<dbReference type="GO" id="GO:0008170">
    <property type="term" value="F:N-methyltransferase activity"/>
    <property type="evidence" value="ECO:0007669"/>
    <property type="project" value="InterPro"/>
</dbReference>
<dbReference type="InterPro" id="IPR029063">
    <property type="entry name" value="SAM-dependent_MTases_sf"/>
</dbReference>
<dbReference type="GO" id="GO:0032259">
    <property type="term" value="P:methylation"/>
    <property type="evidence" value="ECO:0007669"/>
    <property type="project" value="UniProtKB-KW"/>
</dbReference>
<feature type="compositionally biased region" description="Basic and acidic residues" evidence="3">
    <location>
        <begin position="247"/>
        <end position="262"/>
    </location>
</feature>
<feature type="compositionally biased region" description="Polar residues" evidence="3">
    <location>
        <begin position="328"/>
        <end position="338"/>
    </location>
</feature>
<sequence>RGVGRCGICWGNLAIPSLGIKQKDLVSIPPLVAFALQADGWWLRRDIIWAKPSCMPESVTDRPTTAHEYVFLLSKAERYFYDADAIAEPCKPTSDLHLDERGAIGAKGNKDRNDSRQRTRGKHSGQPPQSSGHRMVENVARARAGGGDHDSPFGATRNARSVWTITTKPYPGAHFATFPLELAERCIKAGSPRAHCPSCNAPLHGARLDYAKDSTTVSPSVQVVQEGLQEREAQIDLLQPRMPSKMAGKESTDDDRSMRDDEGICAPLQTWPSNGSEERLRHGASTGDGDGHWPDAQPLRGCAPQERRQERQPSQEPGIDARSRAQSETEAQNGIGDNSVSALRRDVVSDWACDACGREGKWEEAKPSVILDPFGGSGTTARAATDLGRNAIHIDLNPDLSLAIERIGPLLVDVKEVAA</sequence>
<feature type="compositionally biased region" description="Basic and acidic residues" evidence="3">
    <location>
        <begin position="97"/>
        <end position="117"/>
    </location>
</feature>
<keyword evidence="1" id="KW-0489">Methyltransferase</keyword>
<dbReference type="SUPFAM" id="SSF53335">
    <property type="entry name" value="S-adenosyl-L-methionine-dependent methyltransferases"/>
    <property type="match status" value="2"/>
</dbReference>
<feature type="region of interest" description="Disordered" evidence="3">
    <location>
        <begin position="97"/>
        <end position="134"/>
    </location>
</feature>
<accession>A0A0F9B924</accession>
<evidence type="ECO:0000256" key="2">
    <source>
        <dbReference type="ARBA" id="ARBA00022679"/>
    </source>
</evidence>
<protein>
    <recommendedName>
        <fullName evidence="4">DNA methylase N-4/N-6 domain-containing protein</fullName>
    </recommendedName>
</protein>
<feature type="domain" description="DNA methylase N-4/N-6" evidence="4">
    <location>
        <begin position="30"/>
        <end position="192"/>
    </location>
</feature>
<gene>
    <name evidence="5" type="ORF">LCGC14_2755580</name>
</gene>
<evidence type="ECO:0000256" key="3">
    <source>
        <dbReference type="SAM" id="MobiDB-lite"/>
    </source>
</evidence>
<dbReference type="AlphaFoldDB" id="A0A0F9B924"/>
<evidence type="ECO:0000256" key="1">
    <source>
        <dbReference type="ARBA" id="ARBA00022603"/>
    </source>
</evidence>